<reference evidence="4 5" key="1">
    <citation type="submission" date="2017-06" db="EMBL/GenBank/DDBJ databases">
        <authorList>
            <person name="Kim H.J."/>
            <person name="Triplett B.A."/>
        </authorList>
    </citation>
    <scope>NUCLEOTIDE SEQUENCE [LARGE SCALE GENOMIC DNA]</scope>
    <source>
        <strain evidence="4 5">DSM 13116</strain>
    </source>
</reference>
<dbReference type="InterPro" id="IPR011650">
    <property type="entry name" value="Peptidase_M20_dimer"/>
</dbReference>
<evidence type="ECO:0000256" key="2">
    <source>
        <dbReference type="ARBA" id="ARBA00022801"/>
    </source>
</evidence>
<dbReference type="SUPFAM" id="SSF55031">
    <property type="entry name" value="Bacterial exopeptidase dimerisation domain"/>
    <property type="match status" value="1"/>
</dbReference>
<dbReference type="Gene3D" id="3.30.70.360">
    <property type="match status" value="1"/>
</dbReference>
<dbReference type="PANTHER" id="PTHR43808:SF32">
    <property type="entry name" value="ARGE_DAPE-RELATED DEACYLASE"/>
    <property type="match status" value="1"/>
</dbReference>
<keyword evidence="2" id="KW-0378">Hydrolase</keyword>
<dbReference type="Pfam" id="PF07687">
    <property type="entry name" value="M20_dimer"/>
    <property type="match status" value="1"/>
</dbReference>
<dbReference type="InterPro" id="IPR002933">
    <property type="entry name" value="Peptidase_M20"/>
</dbReference>
<evidence type="ECO:0000313" key="4">
    <source>
        <dbReference type="EMBL" id="SNS24890.1"/>
    </source>
</evidence>
<dbReference type="GO" id="GO:0046872">
    <property type="term" value="F:metal ion binding"/>
    <property type="evidence" value="ECO:0007669"/>
    <property type="project" value="UniProtKB-KW"/>
</dbReference>
<sequence length="408" mass="44404">MLAAIQRHIDASAQFVIDLQRSLVAIPALGPMNGGPGEKDKTEFLKPFLADMGFAQVRELRAPDPAVPCGYRPSIAAVVPGRNSAKTFWVISHTDIVPPGDLALWDSDPYSLKVDGDIIVGRGVEDNHQGIVSSLVVAKALLDLKLTPEINYGVLLVADEETGSKYGLDHVVKHHPDLFGPDDLFLVPDFGEPGSEMIEIAEKSMLWLKVVVEGKQCHASTPSAGVNSLLAAAAFITRVPSLHQRFDRKDPLFDPDHSTFQPTKKEANVENVNTIPGRDVFYLDCRVMPGYDLDDIMAAIREIGIGVEREHGVRIGYEFVQREQAAPPTPAESEIVRKLVAAVRSVYDNNPRMQGIGGGTVAAYLRRAGHKAAVWSTLMHNAHQPNERSSISCTLKDAKVMAAVLADI</sequence>
<dbReference type="GO" id="GO:0016787">
    <property type="term" value="F:hydrolase activity"/>
    <property type="evidence" value="ECO:0007669"/>
    <property type="project" value="UniProtKB-KW"/>
</dbReference>
<organism evidence="4 5">
    <name type="scientific">Humidesulfovibrio mexicanus</name>
    <dbReference type="NCBI Taxonomy" id="147047"/>
    <lineage>
        <taxon>Bacteria</taxon>
        <taxon>Pseudomonadati</taxon>
        <taxon>Thermodesulfobacteriota</taxon>
        <taxon>Desulfovibrionia</taxon>
        <taxon>Desulfovibrionales</taxon>
        <taxon>Desulfovibrionaceae</taxon>
        <taxon>Humidesulfovibrio</taxon>
    </lineage>
</organism>
<dbReference type="RefSeq" id="WP_089275514.1">
    <property type="nucleotide sequence ID" value="NZ_FZOC01000010.1"/>
</dbReference>
<dbReference type="SUPFAM" id="SSF53187">
    <property type="entry name" value="Zn-dependent exopeptidases"/>
    <property type="match status" value="1"/>
</dbReference>
<dbReference type="Pfam" id="PF01546">
    <property type="entry name" value="Peptidase_M20"/>
    <property type="match status" value="1"/>
</dbReference>
<gene>
    <name evidence="4" type="ORF">SAMN04488503_0011</name>
</gene>
<protein>
    <submittedName>
        <fullName evidence="4">Succinyl-diaminopimelate desuccinylase</fullName>
    </submittedName>
</protein>
<dbReference type="InterPro" id="IPR036264">
    <property type="entry name" value="Bact_exopeptidase_dim_dom"/>
</dbReference>
<dbReference type="OrthoDB" id="5443984at2"/>
<evidence type="ECO:0000256" key="1">
    <source>
        <dbReference type="ARBA" id="ARBA00022723"/>
    </source>
</evidence>
<dbReference type="PANTHER" id="PTHR43808">
    <property type="entry name" value="ACETYLORNITHINE DEACETYLASE"/>
    <property type="match status" value="1"/>
</dbReference>
<dbReference type="InterPro" id="IPR050072">
    <property type="entry name" value="Peptidase_M20A"/>
</dbReference>
<proteinExistence type="predicted"/>
<evidence type="ECO:0000313" key="5">
    <source>
        <dbReference type="Proteomes" id="UP000198324"/>
    </source>
</evidence>
<dbReference type="NCBIfam" id="NF010589">
    <property type="entry name" value="PRK13983.1"/>
    <property type="match status" value="1"/>
</dbReference>
<dbReference type="AlphaFoldDB" id="A0A239CXQ9"/>
<dbReference type="EMBL" id="FZOC01000010">
    <property type="protein sequence ID" value="SNS24890.1"/>
    <property type="molecule type" value="Genomic_DNA"/>
</dbReference>
<keyword evidence="1" id="KW-0479">Metal-binding</keyword>
<dbReference type="Proteomes" id="UP000198324">
    <property type="component" value="Unassembled WGS sequence"/>
</dbReference>
<feature type="domain" description="Peptidase M20 dimerisation" evidence="3">
    <location>
        <begin position="200"/>
        <end position="303"/>
    </location>
</feature>
<dbReference type="Gene3D" id="3.40.630.10">
    <property type="entry name" value="Zn peptidases"/>
    <property type="match status" value="2"/>
</dbReference>
<evidence type="ECO:0000259" key="3">
    <source>
        <dbReference type="Pfam" id="PF07687"/>
    </source>
</evidence>
<accession>A0A239CXQ9</accession>
<name>A0A239CXQ9_9BACT</name>
<keyword evidence="5" id="KW-1185">Reference proteome</keyword>